<evidence type="ECO:0000256" key="13">
    <source>
        <dbReference type="ARBA" id="ARBA00033342"/>
    </source>
</evidence>
<evidence type="ECO:0000256" key="3">
    <source>
        <dbReference type="ARBA" id="ARBA00015325"/>
    </source>
</evidence>
<evidence type="ECO:0000256" key="10">
    <source>
        <dbReference type="ARBA" id="ARBA00023136"/>
    </source>
</evidence>
<dbReference type="InterPro" id="IPR038221">
    <property type="entry name" value="YidC_periplasmic_sf"/>
</dbReference>
<dbReference type="InterPro" id="IPR028053">
    <property type="entry name" value="Membr_insert_YidC_N"/>
</dbReference>
<evidence type="ECO:0000256" key="8">
    <source>
        <dbReference type="ARBA" id="ARBA00022927"/>
    </source>
</evidence>
<evidence type="ECO:0000313" key="18">
    <source>
        <dbReference type="EMBL" id="AKQ33144.1"/>
    </source>
</evidence>
<dbReference type="InterPro" id="IPR001708">
    <property type="entry name" value="YidC/ALB3/OXA1/COX18"/>
</dbReference>
<evidence type="ECO:0000256" key="4">
    <source>
        <dbReference type="ARBA" id="ARBA00022448"/>
    </source>
</evidence>
<evidence type="ECO:0000256" key="9">
    <source>
        <dbReference type="ARBA" id="ARBA00022989"/>
    </source>
</evidence>
<dbReference type="RefSeq" id="WP_048874743.1">
    <property type="nucleotide sequence ID" value="NZ_CP011126.1"/>
</dbReference>
<dbReference type="Gene3D" id="2.70.98.90">
    <property type="match status" value="1"/>
</dbReference>
<accession>A0ABN4HQQ0</accession>
<comment type="subunit">
    <text evidence="14">Interacts with the Sec translocase complex via SecD. Specifically interacts with transmembrane segments of nascent integral membrane proteins during membrane integration.</text>
</comment>
<dbReference type="PRINTS" id="PR00701">
    <property type="entry name" value="60KDINNERMP"/>
</dbReference>
<dbReference type="InterPro" id="IPR019998">
    <property type="entry name" value="Membr_insert_YidC"/>
</dbReference>
<dbReference type="Pfam" id="PF14849">
    <property type="entry name" value="YidC_periplas"/>
    <property type="match status" value="1"/>
</dbReference>
<protein>
    <recommendedName>
        <fullName evidence="3 14">Membrane protein insertase YidC</fullName>
    </recommendedName>
    <alternativeName>
        <fullName evidence="13 14">Foldase YidC</fullName>
    </alternativeName>
    <alternativeName>
        <fullName evidence="12 14">Membrane integrase YidC</fullName>
    </alternativeName>
    <alternativeName>
        <fullName evidence="14">Membrane protein YidC</fullName>
    </alternativeName>
</protein>
<dbReference type="CDD" id="cd19961">
    <property type="entry name" value="EcYidC-like_peri"/>
    <property type="match status" value="1"/>
</dbReference>
<proteinExistence type="inferred from homology"/>
<keyword evidence="4 14" id="KW-0813">Transport</keyword>
<dbReference type="InterPro" id="IPR047196">
    <property type="entry name" value="YidC_ALB_C"/>
</dbReference>
<dbReference type="NCBIfam" id="TIGR03593">
    <property type="entry name" value="yidC_nterm"/>
    <property type="match status" value="1"/>
</dbReference>
<dbReference type="Pfam" id="PF02096">
    <property type="entry name" value="60KD_IMP"/>
    <property type="match status" value="1"/>
</dbReference>
<evidence type="ECO:0000256" key="14">
    <source>
        <dbReference type="HAMAP-Rule" id="MF_01810"/>
    </source>
</evidence>
<dbReference type="HAMAP" id="MF_01810">
    <property type="entry name" value="YidC_type1"/>
    <property type="match status" value="1"/>
</dbReference>
<feature type="domain" description="Membrane insertase YidC N-terminal" evidence="17">
    <location>
        <begin position="85"/>
        <end position="361"/>
    </location>
</feature>
<dbReference type="PANTHER" id="PTHR12428">
    <property type="entry name" value="OXA1"/>
    <property type="match status" value="1"/>
</dbReference>
<reference evidence="18 19" key="1">
    <citation type="journal article" date="2015" name="Genome Biol. Evol.">
        <title>Distinctive Genome Reduction Rates Revealed by Genomic Analyses of Two Coxiella-Like Endosymbionts in Ticks.</title>
        <authorList>
            <person name="Gottlieb Y."/>
            <person name="Lalzar I."/>
            <person name="Klasson L."/>
        </authorList>
    </citation>
    <scope>NUCLEOTIDE SEQUENCE [LARGE SCALE GENOMIC DNA]</scope>
    <source>
        <strain evidence="18 19">CRt</strain>
    </source>
</reference>
<evidence type="ECO:0000256" key="11">
    <source>
        <dbReference type="ARBA" id="ARBA00023186"/>
    </source>
</evidence>
<keyword evidence="8 14" id="KW-0653">Protein transport</keyword>
<feature type="region of interest" description="Disordered" evidence="15">
    <location>
        <begin position="34"/>
        <end position="57"/>
    </location>
</feature>
<keyword evidence="7 14" id="KW-0812">Transmembrane</keyword>
<sequence length="568" mass="65146">MTDIKKAILYIIVALLAIALFNAWMSDYPPDLEQKPKSVGTEVNGKTSTDYTPPTFTPGTAEKTRTEVAVASTLNQEKAFGRWLVTVKTDVLELAIDTHGGNIVSAKLPKYPISLEEKQTCFQILSNDTDRFYIAQSGLTNLNGQVPIHYMAQKKQYELADNQNELIVQLRAQTPNGLHISKTYTFHRNDYAVQIGYQVHNGTAKPWEGSLYTQITRREPTAEHRHFYLRSYNGVAISSPQIPYEKVTYEAMDKQNINRTSKDGWIAMQQHYFLSAWIPGNPDFTYHYYSHVIPSGTGPNLYVIGFVSPQMSVASGETATSYATFYVGPEVVKRLKALAPGLDRTIDYGWLWPISTLLFWIMSAIHAVVKNWGWTIVLTTILIKIVFYWFSAKSFRSMARMREMQPRLQALKERYGDDRQALSRATMELYRKEKINPLGGCLPMLIQIPVFIAFYYVIIESVELRQAQFILWIHDLSVKDPYYILPILMGVSMLAQQSLSPTSPDPAQQKVMWILPVIFTVFFINFPVGLVLYWLANNVVQTLQQWYVNKIYESHKAKLKIRRERKKK</sequence>
<comment type="function">
    <text evidence="14">Required for the insertion and/or proper folding and/or complex formation of integral membrane proteins into the membrane. Involved in integration of membrane proteins that insert both dependently and independently of the Sec translocase complex, as well as at least some lipoproteins. Aids folding of multispanning membrane proteins.</text>
</comment>
<evidence type="ECO:0000256" key="7">
    <source>
        <dbReference type="ARBA" id="ARBA00022692"/>
    </source>
</evidence>
<feature type="domain" description="Membrane insertase YidC/Oxa/ALB C-terminal" evidence="16">
    <location>
        <begin position="372"/>
        <end position="550"/>
    </location>
</feature>
<name>A0ABN4HQQ0_9COXI</name>
<keyword evidence="11 14" id="KW-0143">Chaperone</keyword>
<dbReference type="CDD" id="cd20070">
    <property type="entry name" value="5TM_YidC_Alb3"/>
    <property type="match status" value="1"/>
</dbReference>
<dbReference type="PANTHER" id="PTHR12428:SF65">
    <property type="entry name" value="CYTOCHROME C OXIDASE ASSEMBLY PROTEIN COX18, MITOCHONDRIAL"/>
    <property type="match status" value="1"/>
</dbReference>
<evidence type="ECO:0000256" key="1">
    <source>
        <dbReference type="ARBA" id="ARBA00004429"/>
    </source>
</evidence>
<dbReference type="NCBIfam" id="TIGR03592">
    <property type="entry name" value="yidC_oxa1_cterm"/>
    <property type="match status" value="1"/>
</dbReference>
<keyword evidence="19" id="KW-1185">Reference proteome</keyword>
<keyword evidence="9 14" id="KW-1133">Transmembrane helix</keyword>
<dbReference type="PRINTS" id="PR01900">
    <property type="entry name" value="YIDCPROTEIN"/>
</dbReference>
<feature type="transmembrane region" description="Helical" evidence="14">
    <location>
        <begin position="511"/>
        <end position="536"/>
    </location>
</feature>
<evidence type="ECO:0000256" key="15">
    <source>
        <dbReference type="SAM" id="MobiDB-lite"/>
    </source>
</evidence>
<evidence type="ECO:0000256" key="6">
    <source>
        <dbReference type="ARBA" id="ARBA00022519"/>
    </source>
</evidence>
<dbReference type="Proteomes" id="UP000063965">
    <property type="component" value="Chromosome"/>
</dbReference>
<evidence type="ECO:0000256" key="12">
    <source>
        <dbReference type="ARBA" id="ARBA00033245"/>
    </source>
</evidence>
<feature type="transmembrane region" description="Helical" evidence="14">
    <location>
        <begin position="437"/>
        <end position="458"/>
    </location>
</feature>
<evidence type="ECO:0000259" key="16">
    <source>
        <dbReference type="Pfam" id="PF02096"/>
    </source>
</evidence>
<keyword evidence="5 14" id="KW-1003">Cell membrane</keyword>
<comment type="similarity">
    <text evidence="2 14">Belongs to the OXA1/ALB3/YidC family. Type 1 subfamily.</text>
</comment>
<evidence type="ECO:0000313" key="19">
    <source>
        <dbReference type="Proteomes" id="UP000063965"/>
    </source>
</evidence>
<feature type="transmembrane region" description="Helical" evidence="14">
    <location>
        <begin position="7"/>
        <end position="25"/>
    </location>
</feature>
<keyword evidence="6" id="KW-0997">Cell inner membrane</keyword>
<feature type="compositionally biased region" description="Polar residues" evidence="15">
    <location>
        <begin position="44"/>
        <end position="57"/>
    </location>
</feature>
<evidence type="ECO:0000259" key="17">
    <source>
        <dbReference type="Pfam" id="PF14849"/>
    </source>
</evidence>
<dbReference type="NCBIfam" id="NF002352">
    <property type="entry name" value="PRK01318.1-3"/>
    <property type="match status" value="1"/>
</dbReference>
<comment type="subcellular location">
    <subcellularLocation>
        <location evidence="1">Cell inner membrane</location>
        <topology evidence="1">Multi-pass membrane protein</topology>
    </subcellularLocation>
    <subcellularLocation>
        <location evidence="14">Cell membrane</location>
        <topology evidence="14">Multi-pass membrane protein</topology>
    </subcellularLocation>
</comment>
<keyword evidence="10 14" id="KW-0472">Membrane</keyword>
<feature type="transmembrane region" description="Helical" evidence="14">
    <location>
        <begin position="372"/>
        <end position="392"/>
    </location>
</feature>
<organism evidence="18 19">
    <name type="scientific">Candidatus Coxiella mudrowiae</name>
    <dbReference type="NCBI Taxonomy" id="2054173"/>
    <lineage>
        <taxon>Bacteria</taxon>
        <taxon>Pseudomonadati</taxon>
        <taxon>Pseudomonadota</taxon>
        <taxon>Gammaproteobacteria</taxon>
        <taxon>Legionellales</taxon>
        <taxon>Coxiellaceae</taxon>
        <taxon>Coxiella</taxon>
    </lineage>
</organism>
<evidence type="ECO:0000256" key="2">
    <source>
        <dbReference type="ARBA" id="ARBA00010527"/>
    </source>
</evidence>
<gene>
    <name evidence="14 18" type="primary">yidC</name>
    <name evidence="18" type="ORF">CleRT_00240</name>
</gene>
<dbReference type="EMBL" id="CP011126">
    <property type="protein sequence ID" value="AKQ33144.1"/>
    <property type="molecule type" value="Genomic_DNA"/>
</dbReference>
<evidence type="ECO:0000256" key="5">
    <source>
        <dbReference type="ARBA" id="ARBA00022475"/>
    </source>
</evidence>
<dbReference type="InterPro" id="IPR028055">
    <property type="entry name" value="YidC/Oxa/ALB_C"/>
</dbReference>